<dbReference type="EMBL" id="GG692428">
    <property type="protein sequence ID" value="EER39766.1"/>
    <property type="molecule type" value="Genomic_DNA"/>
</dbReference>
<dbReference type="AlphaFoldDB" id="C6HIV4"/>
<evidence type="ECO:0000313" key="1">
    <source>
        <dbReference type="EMBL" id="EER39766.1"/>
    </source>
</evidence>
<dbReference type="VEuPathDB" id="FungiDB:HCDG_05988"/>
<dbReference type="HOGENOM" id="CLU_2621477_0_0_1"/>
<proteinExistence type="predicted"/>
<gene>
    <name evidence="1" type="ORF">HCDG_05988</name>
</gene>
<evidence type="ECO:0000313" key="2">
    <source>
        <dbReference type="Proteomes" id="UP000002624"/>
    </source>
</evidence>
<reference evidence="2" key="1">
    <citation type="submission" date="2009-05" db="EMBL/GenBank/DDBJ databases">
        <title>The genome sequence of Ajellomyces capsulatus strain H143.</title>
        <authorList>
            <person name="Champion M."/>
            <person name="Cuomo C.A."/>
            <person name="Ma L.-J."/>
            <person name="Henn M.R."/>
            <person name="Sil A."/>
            <person name="Goldman B."/>
            <person name="Young S.K."/>
            <person name="Kodira C.D."/>
            <person name="Zeng Q."/>
            <person name="Koehrsen M."/>
            <person name="Alvarado L."/>
            <person name="Berlin A.M."/>
            <person name="Borenstein D."/>
            <person name="Chen Z."/>
            <person name="Engels R."/>
            <person name="Freedman E."/>
            <person name="Gellesch M."/>
            <person name="Goldberg J."/>
            <person name="Griggs A."/>
            <person name="Gujja S."/>
            <person name="Heiman D.I."/>
            <person name="Hepburn T.A."/>
            <person name="Howarth C."/>
            <person name="Jen D."/>
            <person name="Larson L."/>
            <person name="Lewis B."/>
            <person name="Mehta T."/>
            <person name="Park D."/>
            <person name="Pearson M."/>
            <person name="Roberts A."/>
            <person name="Saif S."/>
            <person name="Shea T.D."/>
            <person name="Shenoy N."/>
            <person name="Sisk P."/>
            <person name="Stolte C."/>
            <person name="Sykes S."/>
            <person name="Walk T."/>
            <person name="White J."/>
            <person name="Yandava C."/>
            <person name="Klein B."/>
            <person name="McEwen J.G."/>
            <person name="Puccia R."/>
            <person name="Goldman G.H."/>
            <person name="Felipe M.S."/>
            <person name="Nino-Vega G."/>
            <person name="San-Blas G."/>
            <person name="Taylor J.W."/>
            <person name="Mendoza L."/>
            <person name="Galagan J.E."/>
            <person name="Nusbaum C."/>
            <person name="Birren B.W."/>
        </authorList>
    </citation>
    <scope>NUCLEOTIDE SEQUENCE [LARGE SCALE GENOMIC DNA]</scope>
    <source>
        <strain evidence="2">H143</strain>
    </source>
</reference>
<dbReference type="Proteomes" id="UP000002624">
    <property type="component" value="Unassembled WGS sequence"/>
</dbReference>
<sequence>MPALVPHHNFFHASPSFSLTLPALRVTETNREYFARNNWSFAVRGHLQDIAVSAATAVINSICYSLRSFSLGTIIIAE</sequence>
<accession>C6HIV4</accession>
<protein>
    <submittedName>
        <fullName evidence="1">Uncharacterized protein</fullName>
    </submittedName>
</protein>
<organism evidence="1 2">
    <name type="scientific">Ajellomyces capsulatus (strain H143)</name>
    <name type="common">Darling's disease fungus</name>
    <name type="synonym">Histoplasma capsulatum</name>
    <dbReference type="NCBI Taxonomy" id="544712"/>
    <lineage>
        <taxon>Eukaryota</taxon>
        <taxon>Fungi</taxon>
        <taxon>Dikarya</taxon>
        <taxon>Ascomycota</taxon>
        <taxon>Pezizomycotina</taxon>
        <taxon>Eurotiomycetes</taxon>
        <taxon>Eurotiomycetidae</taxon>
        <taxon>Onygenales</taxon>
        <taxon>Ajellomycetaceae</taxon>
        <taxon>Histoplasma</taxon>
    </lineage>
</organism>
<name>C6HIV4_AJECH</name>